<evidence type="ECO:0000256" key="5">
    <source>
        <dbReference type="ARBA" id="ARBA00022777"/>
    </source>
</evidence>
<keyword evidence="6 9" id="KW-0067">ATP-binding</keyword>
<dbReference type="PANTHER" id="PTHR24416">
    <property type="entry name" value="TYROSINE-PROTEIN KINASE RECEPTOR"/>
    <property type="match status" value="1"/>
</dbReference>
<dbReference type="SUPFAM" id="SSF47031">
    <property type="entry name" value="Second domain of FERM"/>
    <property type="match status" value="1"/>
</dbReference>
<reference evidence="13 14" key="1">
    <citation type="journal article" date="2018" name="Sci. Rep.">
        <title>Genomic signatures of local adaptation to the degree of environmental predictability in rotifers.</title>
        <authorList>
            <person name="Franch-Gras L."/>
            <person name="Hahn C."/>
            <person name="Garcia-Roger E.M."/>
            <person name="Carmona M.J."/>
            <person name="Serra M."/>
            <person name="Gomez A."/>
        </authorList>
    </citation>
    <scope>NUCLEOTIDE SEQUENCE [LARGE SCALE GENOMIC DNA]</scope>
    <source>
        <strain evidence="13">HYR1</strain>
    </source>
</reference>
<comment type="subcellular location">
    <subcellularLocation>
        <location evidence="1">Membrane</location>
        <topology evidence="1">Single-pass membrane protein</topology>
    </subcellularLocation>
</comment>
<dbReference type="Gene3D" id="1.20.80.10">
    <property type="match status" value="1"/>
</dbReference>
<feature type="binding site" evidence="9">
    <location>
        <position position="473"/>
    </location>
    <ligand>
        <name>ATP</name>
        <dbReference type="ChEBI" id="CHEBI:30616"/>
    </ligand>
</feature>
<feature type="compositionally biased region" description="Basic and acidic residues" evidence="10">
    <location>
        <begin position="756"/>
        <end position="767"/>
    </location>
</feature>
<dbReference type="SMART" id="SM00219">
    <property type="entry name" value="TyrKc"/>
    <property type="match status" value="1"/>
</dbReference>
<comment type="catalytic activity">
    <reaction evidence="8">
        <text>L-tyrosyl-[protein] + ATP = O-phospho-L-tyrosyl-[protein] + ADP + H(+)</text>
        <dbReference type="Rhea" id="RHEA:10596"/>
        <dbReference type="Rhea" id="RHEA-COMP:10136"/>
        <dbReference type="Rhea" id="RHEA-COMP:20101"/>
        <dbReference type="ChEBI" id="CHEBI:15378"/>
        <dbReference type="ChEBI" id="CHEBI:30616"/>
        <dbReference type="ChEBI" id="CHEBI:46858"/>
        <dbReference type="ChEBI" id="CHEBI:61978"/>
        <dbReference type="ChEBI" id="CHEBI:456216"/>
        <dbReference type="EC" id="2.7.10.1"/>
    </reaction>
</comment>
<name>A0A3M7QEB4_BRAPC</name>
<dbReference type="GO" id="GO:0005524">
    <property type="term" value="F:ATP binding"/>
    <property type="evidence" value="ECO:0007669"/>
    <property type="project" value="UniProtKB-UniRule"/>
</dbReference>
<dbReference type="InterPro" id="IPR011009">
    <property type="entry name" value="Kinase-like_dom_sf"/>
</dbReference>
<dbReference type="AlphaFoldDB" id="A0A3M7QEB4"/>
<dbReference type="InterPro" id="IPR050122">
    <property type="entry name" value="RTK"/>
</dbReference>
<dbReference type="InterPro" id="IPR019748">
    <property type="entry name" value="FERM_central"/>
</dbReference>
<dbReference type="SMART" id="SM00295">
    <property type="entry name" value="B41"/>
    <property type="match status" value="1"/>
</dbReference>
<evidence type="ECO:0000256" key="3">
    <source>
        <dbReference type="ARBA" id="ARBA00022679"/>
    </source>
</evidence>
<dbReference type="InterPro" id="IPR008266">
    <property type="entry name" value="Tyr_kinase_AS"/>
</dbReference>
<evidence type="ECO:0000313" key="13">
    <source>
        <dbReference type="EMBL" id="RNA09298.1"/>
    </source>
</evidence>
<feature type="compositionally biased region" description="Basic and acidic residues" evidence="10">
    <location>
        <begin position="828"/>
        <end position="838"/>
    </location>
</feature>
<sequence>MPMSIIKVYFNNGCTTLKFTDFTKAEEIIRVVIKGRLSLNELRFKQCFQLRSTKFSIPFKDFDPDNSDGNCSASQIKRIEKFFWLKNNVLIKDWLKMIENTDEKSSATDFWKLQLRVRSLSSDLNEIQFKDPVTFGYFYEQIKNDFNLYVAPNISDPDLIPILLDLGCLEMRRAFQNMHPNVLDKKINFEYLEKDVGLKRFFPELILQQKAKNLKKMIVKGLKSYESWNEVDCMLKFLEKLKNIWKYNEESYKCHLGITWSVPIVVLVSYDSGIVFRMNKSEEEVNQTTKFTDIIQIITELDENQTDGILKLKISDAKELLIFKFSDLGEAENLASLIDIYCILSQKRQSLWSNRTEKSNRSSNASESSENRKSSEKSFTDESIDSKRVHREKRKNFALILNENDQLASSESPNENYLEAKIENLVATELNKCDRIQIGNLVFYEKLGSGQFGEVYRGTYKKKELNDLDVAIKILKNKDDYEEDSSEKDLVFMRFVREAKMMQNFDHPHIIKLIGVCVNDSLSIIMELAKFGQLRTYLQNNKNQIETKTLLLYCLQLNSAMEYLESKKYVHRDIAARNILVFSHECLKLADFGLSREVNENFYLASKCKLPIKWMAPESINFRKFTSQSDIWMFGICIWEIMSFGDKPFQGIKNADVIKLIEDKKRLEKPKACPNELYVQMLQCWEYDSSLRPNFTQLKNSINLIYSQYREKKELQSLSTASSLKSDLSLSSNLSLHSNTSSLLSVTMTISRHRSPRLEPVAKEHKTLSPPPKPSRFNLNKFSDFSPIRSEQKKNYPLFINNDSSSNLSQLLNKIEICGKHNTSNESPSKDNQTKKEVSSNFDASSSTNDLVLRDLTLKFIHNISIFIKLLNGESRQNLDSKLKEIIQSMENLIEAIFSVEVFKSSRVVSEQVDELEKCLNTLVYELKMNRTEKVINCSLEMARNANELFLTLAKQKS</sequence>
<dbReference type="Proteomes" id="UP000276133">
    <property type="component" value="Unassembled WGS sequence"/>
</dbReference>
<dbReference type="SUPFAM" id="SSF56112">
    <property type="entry name" value="Protein kinase-like (PK-like)"/>
    <property type="match status" value="1"/>
</dbReference>
<dbReference type="Pfam" id="PF00373">
    <property type="entry name" value="FERM_M"/>
    <property type="match status" value="1"/>
</dbReference>
<dbReference type="Gene3D" id="3.30.200.20">
    <property type="entry name" value="Phosphorylase Kinase, domain 1"/>
    <property type="match status" value="1"/>
</dbReference>
<evidence type="ECO:0000256" key="4">
    <source>
        <dbReference type="ARBA" id="ARBA00022741"/>
    </source>
</evidence>
<feature type="region of interest" description="Disordered" evidence="10">
    <location>
        <begin position="354"/>
        <end position="385"/>
    </location>
</feature>
<feature type="domain" description="FERM" evidence="12">
    <location>
        <begin position="4"/>
        <end position="349"/>
    </location>
</feature>
<evidence type="ECO:0000313" key="14">
    <source>
        <dbReference type="Proteomes" id="UP000276133"/>
    </source>
</evidence>
<evidence type="ECO:0000259" key="11">
    <source>
        <dbReference type="PROSITE" id="PS50011"/>
    </source>
</evidence>
<evidence type="ECO:0000256" key="2">
    <source>
        <dbReference type="ARBA" id="ARBA00022553"/>
    </source>
</evidence>
<keyword evidence="3" id="KW-0808">Transferase</keyword>
<dbReference type="InterPro" id="IPR001245">
    <property type="entry name" value="Ser-Thr/Tyr_kinase_cat_dom"/>
</dbReference>
<dbReference type="InterPro" id="IPR014352">
    <property type="entry name" value="FERM/acyl-CoA-bd_prot_sf"/>
</dbReference>
<feature type="region of interest" description="Disordered" evidence="10">
    <location>
        <begin position="755"/>
        <end position="779"/>
    </location>
</feature>
<feature type="region of interest" description="Disordered" evidence="10">
    <location>
        <begin position="821"/>
        <end position="845"/>
    </location>
</feature>
<dbReference type="PANTHER" id="PTHR24416:SF631">
    <property type="entry name" value="SERINE_THREONINE_TYROSINE KINASE 1"/>
    <property type="match status" value="1"/>
</dbReference>
<keyword evidence="14" id="KW-1185">Reference proteome</keyword>
<evidence type="ECO:0000256" key="8">
    <source>
        <dbReference type="ARBA" id="ARBA00051243"/>
    </source>
</evidence>
<dbReference type="InterPro" id="IPR035963">
    <property type="entry name" value="FERM_2"/>
</dbReference>
<dbReference type="InterPro" id="IPR000299">
    <property type="entry name" value="FERM_domain"/>
</dbReference>
<dbReference type="GO" id="GO:0043235">
    <property type="term" value="C:receptor complex"/>
    <property type="evidence" value="ECO:0007669"/>
    <property type="project" value="TreeGrafter"/>
</dbReference>
<dbReference type="PROSITE" id="PS00109">
    <property type="entry name" value="PROTEIN_KINASE_TYR"/>
    <property type="match status" value="1"/>
</dbReference>
<feature type="domain" description="Protein kinase" evidence="11">
    <location>
        <begin position="441"/>
        <end position="704"/>
    </location>
</feature>
<keyword evidence="2" id="KW-0597">Phosphoprotein</keyword>
<evidence type="ECO:0000256" key="6">
    <source>
        <dbReference type="ARBA" id="ARBA00022840"/>
    </source>
</evidence>
<dbReference type="InterPro" id="IPR017441">
    <property type="entry name" value="Protein_kinase_ATP_BS"/>
</dbReference>
<dbReference type="GO" id="GO:0005886">
    <property type="term" value="C:plasma membrane"/>
    <property type="evidence" value="ECO:0007669"/>
    <property type="project" value="TreeGrafter"/>
</dbReference>
<dbReference type="PROSITE" id="PS00107">
    <property type="entry name" value="PROTEIN_KINASE_ATP"/>
    <property type="match status" value="1"/>
</dbReference>
<proteinExistence type="predicted"/>
<dbReference type="InterPro" id="IPR011993">
    <property type="entry name" value="PH-like_dom_sf"/>
</dbReference>
<accession>A0A3M7QEB4</accession>
<keyword evidence="4 9" id="KW-0547">Nucleotide-binding</keyword>
<dbReference type="GO" id="GO:0004714">
    <property type="term" value="F:transmembrane receptor protein tyrosine kinase activity"/>
    <property type="evidence" value="ECO:0007669"/>
    <property type="project" value="UniProtKB-EC"/>
</dbReference>
<dbReference type="SUPFAM" id="SSF50729">
    <property type="entry name" value="PH domain-like"/>
    <property type="match status" value="1"/>
</dbReference>
<feature type="compositionally biased region" description="Basic and acidic residues" evidence="10">
    <location>
        <begin position="369"/>
        <end position="385"/>
    </location>
</feature>
<dbReference type="GO" id="GO:0008284">
    <property type="term" value="P:positive regulation of cell population proliferation"/>
    <property type="evidence" value="ECO:0007669"/>
    <property type="project" value="UniProtKB-ARBA"/>
</dbReference>
<keyword evidence="5 13" id="KW-0418">Kinase</keyword>
<dbReference type="CDD" id="cd14473">
    <property type="entry name" value="FERM_B-lobe"/>
    <property type="match status" value="1"/>
</dbReference>
<dbReference type="EMBL" id="REGN01006482">
    <property type="protein sequence ID" value="RNA09298.1"/>
    <property type="molecule type" value="Genomic_DNA"/>
</dbReference>
<evidence type="ECO:0000256" key="10">
    <source>
        <dbReference type="SAM" id="MobiDB-lite"/>
    </source>
</evidence>
<evidence type="ECO:0000256" key="7">
    <source>
        <dbReference type="ARBA" id="ARBA00023137"/>
    </source>
</evidence>
<dbReference type="PROSITE" id="PS50011">
    <property type="entry name" value="PROTEIN_KINASE_DOM"/>
    <property type="match status" value="1"/>
</dbReference>
<organism evidence="13 14">
    <name type="scientific">Brachionus plicatilis</name>
    <name type="common">Marine rotifer</name>
    <name type="synonym">Brachionus muelleri</name>
    <dbReference type="NCBI Taxonomy" id="10195"/>
    <lineage>
        <taxon>Eukaryota</taxon>
        <taxon>Metazoa</taxon>
        <taxon>Spiralia</taxon>
        <taxon>Gnathifera</taxon>
        <taxon>Rotifera</taxon>
        <taxon>Eurotatoria</taxon>
        <taxon>Monogononta</taxon>
        <taxon>Pseudotrocha</taxon>
        <taxon>Ploima</taxon>
        <taxon>Brachionidae</taxon>
        <taxon>Brachionus</taxon>
    </lineage>
</organism>
<dbReference type="Gene3D" id="1.10.510.10">
    <property type="entry name" value="Transferase(Phosphotransferase) domain 1"/>
    <property type="match status" value="1"/>
</dbReference>
<dbReference type="PROSITE" id="PS50057">
    <property type="entry name" value="FERM_3"/>
    <property type="match status" value="1"/>
</dbReference>
<comment type="caution">
    <text evidence="13">The sequence shown here is derived from an EMBL/GenBank/DDBJ whole genome shotgun (WGS) entry which is preliminary data.</text>
</comment>
<dbReference type="Gene3D" id="2.30.29.30">
    <property type="entry name" value="Pleckstrin-homology domain (PH domain)/Phosphotyrosine-binding domain (PTB)"/>
    <property type="match status" value="1"/>
</dbReference>
<dbReference type="InterPro" id="IPR000719">
    <property type="entry name" value="Prot_kinase_dom"/>
</dbReference>
<dbReference type="Pfam" id="PF21477">
    <property type="entry name" value="FERM_C_FAK1"/>
    <property type="match status" value="1"/>
</dbReference>
<keyword evidence="7" id="KW-0829">Tyrosine-protein kinase</keyword>
<dbReference type="InterPro" id="IPR049385">
    <property type="entry name" value="FAK1-like_FERM_C"/>
</dbReference>
<dbReference type="STRING" id="10195.A0A3M7QEB4"/>
<dbReference type="InterPro" id="IPR019749">
    <property type="entry name" value="Band_41_domain"/>
</dbReference>
<protein>
    <submittedName>
        <fullName evidence="13">Focal adhesion kinase 1-like isoform X11</fullName>
    </submittedName>
</protein>
<evidence type="ECO:0000256" key="9">
    <source>
        <dbReference type="PROSITE-ProRule" id="PRU10141"/>
    </source>
</evidence>
<dbReference type="InterPro" id="IPR020635">
    <property type="entry name" value="Tyr_kinase_cat_dom"/>
</dbReference>
<dbReference type="Pfam" id="PF07714">
    <property type="entry name" value="PK_Tyr_Ser-Thr"/>
    <property type="match status" value="1"/>
</dbReference>
<dbReference type="PRINTS" id="PR00109">
    <property type="entry name" value="TYRKINASE"/>
</dbReference>
<dbReference type="OrthoDB" id="9976756at2759"/>
<evidence type="ECO:0000259" key="12">
    <source>
        <dbReference type="PROSITE" id="PS50057"/>
    </source>
</evidence>
<dbReference type="GO" id="GO:0007169">
    <property type="term" value="P:cell surface receptor protein tyrosine kinase signaling pathway"/>
    <property type="evidence" value="ECO:0007669"/>
    <property type="project" value="TreeGrafter"/>
</dbReference>
<gene>
    <name evidence="13" type="ORF">BpHYR1_008989</name>
</gene>
<evidence type="ECO:0000256" key="1">
    <source>
        <dbReference type="ARBA" id="ARBA00004167"/>
    </source>
</evidence>
<dbReference type="FunFam" id="1.10.510.10:FF:000027">
    <property type="entry name" value="Receptor protein-tyrosine kinase"/>
    <property type="match status" value="1"/>
</dbReference>